<dbReference type="EMBL" id="JTDY01002451">
    <property type="protein sequence ID" value="KOB71385.1"/>
    <property type="molecule type" value="Genomic_DNA"/>
</dbReference>
<keyword evidence="6" id="KW-1185">Reference proteome</keyword>
<feature type="domain" description="FLYWCH-type" evidence="4">
    <location>
        <begin position="109"/>
        <end position="168"/>
    </location>
</feature>
<reference evidence="5 6" key="1">
    <citation type="journal article" date="2015" name="Genome Biol. Evol.">
        <title>The genome of winter moth (Operophtera brumata) provides a genomic perspective on sexual dimorphism and phenology.</title>
        <authorList>
            <person name="Derks M.F."/>
            <person name="Smit S."/>
            <person name="Salis L."/>
            <person name="Schijlen E."/>
            <person name="Bossers A."/>
            <person name="Mateman C."/>
            <person name="Pijl A.S."/>
            <person name="de Ridder D."/>
            <person name="Groenen M.A."/>
            <person name="Visser M.E."/>
            <person name="Megens H.J."/>
        </authorList>
    </citation>
    <scope>NUCLEOTIDE SEQUENCE [LARGE SCALE GENOMIC DNA]</scope>
    <source>
        <strain evidence="5">WM2013NL</strain>
        <tissue evidence="5">Head and thorax</tissue>
    </source>
</reference>
<name>A0A0L7L7P5_OPEBR</name>
<keyword evidence="3" id="KW-0862">Zinc</keyword>
<protein>
    <recommendedName>
        <fullName evidence="4">FLYWCH-type domain-containing protein</fullName>
    </recommendedName>
</protein>
<feature type="domain" description="FLYWCH-type" evidence="4">
    <location>
        <begin position="57"/>
        <end position="95"/>
    </location>
</feature>
<dbReference type="InterPro" id="IPR007588">
    <property type="entry name" value="Znf_FLYWCH"/>
</dbReference>
<accession>A0A0L7L7P5</accession>
<evidence type="ECO:0000256" key="3">
    <source>
        <dbReference type="ARBA" id="ARBA00022833"/>
    </source>
</evidence>
<evidence type="ECO:0000256" key="1">
    <source>
        <dbReference type="ARBA" id="ARBA00022723"/>
    </source>
</evidence>
<dbReference type="GO" id="GO:0008270">
    <property type="term" value="F:zinc ion binding"/>
    <property type="evidence" value="ECO:0007669"/>
    <property type="project" value="UniProtKB-KW"/>
</dbReference>
<keyword evidence="2" id="KW-0863">Zinc-finger</keyword>
<gene>
    <name evidence="5" type="ORF">OBRU01_13767</name>
</gene>
<dbReference type="Pfam" id="PF04500">
    <property type="entry name" value="FLYWCH"/>
    <property type="match status" value="3"/>
</dbReference>
<evidence type="ECO:0000256" key="2">
    <source>
        <dbReference type="ARBA" id="ARBA00022771"/>
    </source>
</evidence>
<evidence type="ECO:0000313" key="6">
    <source>
        <dbReference type="Proteomes" id="UP000037510"/>
    </source>
</evidence>
<organism evidence="5 6">
    <name type="scientific">Operophtera brumata</name>
    <name type="common">Winter moth</name>
    <name type="synonym">Phalaena brumata</name>
    <dbReference type="NCBI Taxonomy" id="104452"/>
    <lineage>
        <taxon>Eukaryota</taxon>
        <taxon>Metazoa</taxon>
        <taxon>Ecdysozoa</taxon>
        <taxon>Arthropoda</taxon>
        <taxon>Hexapoda</taxon>
        <taxon>Insecta</taxon>
        <taxon>Pterygota</taxon>
        <taxon>Neoptera</taxon>
        <taxon>Endopterygota</taxon>
        <taxon>Lepidoptera</taxon>
        <taxon>Glossata</taxon>
        <taxon>Ditrysia</taxon>
        <taxon>Geometroidea</taxon>
        <taxon>Geometridae</taxon>
        <taxon>Larentiinae</taxon>
        <taxon>Operophtera</taxon>
    </lineage>
</organism>
<evidence type="ECO:0000313" key="5">
    <source>
        <dbReference type="EMBL" id="KOB71385.1"/>
    </source>
</evidence>
<sequence length="168" mass="19594">MQNPKNVNQQSTRWRCCKWSSFHCRATIITVDTQIVKVVNRHNHPAEDFGLDIMAFSLSKFGKPVLLLNGYRYNLHHQRSSGPKKRWLCCKWSSNGFTVILTSNKVTYTVTRFGKPAMLLGGYRYNLNNKSKSLRRWWTCTRNVSRMCKASVTTFNNQIIKLNNVHNH</sequence>
<dbReference type="Gene3D" id="2.20.25.240">
    <property type="match status" value="3"/>
</dbReference>
<feature type="domain" description="FLYWCH-type" evidence="4">
    <location>
        <begin position="7"/>
        <end position="44"/>
    </location>
</feature>
<comment type="caution">
    <text evidence="5">The sequence shown here is derived from an EMBL/GenBank/DDBJ whole genome shotgun (WGS) entry which is preliminary data.</text>
</comment>
<dbReference type="Proteomes" id="UP000037510">
    <property type="component" value="Unassembled WGS sequence"/>
</dbReference>
<keyword evidence="1" id="KW-0479">Metal-binding</keyword>
<proteinExistence type="predicted"/>
<dbReference type="AlphaFoldDB" id="A0A0L7L7P5"/>
<evidence type="ECO:0000259" key="4">
    <source>
        <dbReference type="Pfam" id="PF04500"/>
    </source>
</evidence>